<dbReference type="EMBL" id="CADCWL010000197">
    <property type="protein sequence ID" value="CAA9577030.1"/>
    <property type="molecule type" value="Genomic_DNA"/>
</dbReference>
<feature type="compositionally biased region" description="Basic residues" evidence="1">
    <location>
        <begin position="1"/>
        <end position="15"/>
    </location>
</feature>
<evidence type="ECO:0000256" key="1">
    <source>
        <dbReference type="SAM" id="MobiDB-lite"/>
    </source>
</evidence>
<name>A0A6J4VGY9_9BACT</name>
<dbReference type="AlphaFoldDB" id="A0A6J4VGY9"/>
<accession>A0A6J4VGY9</accession>
<evidence type="ECO:0000313" key="2">
    <source>
        <dbReference type="EMBL" id="CAA9577030.1"/>
    </source>
</evidence>
<gene>
    <name evidence="2" type="ORF">AVDCRST_MAG19-3512</name>
</gene>
<feature type="non-terminal residue" evidence="2">
    <location>
        <position position="53"/>
    </location>
</feature>
<feature type="region of interest" description="Disordered" evidence="1">
    <location>
        <begin position="1"/>
        <end position="31"/>
    </location>
</feature>
<protein>
    <submittedName>
        <fullName evidence="2">Uncharacterized protein</fullName>
    </submittedName>
</protein>
<sequence length="53" mass="5606">CSPRPGRRATGHRVVHPGPLRGDLSSSIRPVPCRPISATGVSEDVVVSGRRYG</sequence>
<feature type="non-terminal residue" evidence="2">
    <location>
        <position position="1"/>
    </location>
</feature>
<reference evidence="2" key="1">
    <citation type="submission" date="2020-02" db="EMBL/GenBank/DDBJ databases">
        <authorList>
            <person name="Meier V. D."/>
        </authorList>
    </citation>
    <scope>NUCLEOTIDE SEQUENCE</scope>
    <source>
        <strain evidence="2">AVDCRST_MAG19</strain>
    </source>
</reference>
<proteinExistence type="predicted"/>
<organism evidence="2">
    <name type="scientific">uncultured Thermomicrobiales bacterium</name>
    <dbReference type="NCBI Taxonomy" id="1645740"/>
    <lineage>
        <taxon>Bacteria</taxon>
        <taxon>Pseudomonadati</taxon>
        <taxon>Thermomicrobiota</taxon>
        <taxon>Thermomicrobia</taxon>
        <taxon>Thermomicrobiales</taxon>
        <taxon>environmental samples</taxon>
    </lineage>
</organism>